<dbReference type="InterPro" id="IPR008271">
    <property type="entry name" value="Ser/Thr_kinase_AS"/>
</dbReference>
<dbReference type="PROSITE" id="PS50011">
    <property type="entry name" value="PROTEIN_KINASE_DOM"/>
    <property type="match status" value="1"/>
</dbReference>
<keyword evidence="3" id="KW-0418">Kinase</keyword>
<keyword evidence="2" id="KW-0547">Nucleotide-binding</keyword>
<protein>
    <recommendedName>
        <fullName evidence="6">Protein kinase domain-containing protein</fullName>
    </recommendedName>
</protein>
<keyword evidence="4" id="KW-0067">ATP-binding</keyword>
<accession>A0A9K3GEU7</accession>
<evidence type="ECO:0000256" key="3">
    <source>
        <dbReference type="ARBA" id="ARBA00022777"/>
    </source>
</evidence>
<dbReference type="InterPro" id="IPR000719">
    <property type="entry name" value="Prot_kinase_dom"/>
</dbReference>
<keyword evidence="1" id="KW-0808">Transferase</keyword>
<dbReference type="Gene3D" id="1.10.510.10">
    <property type="entry name" value="Transferase(Phosphotransferase) domain 1"/>
    <property type="match status" value="1"/>
</dbReference>
<sequence>LHDYFTDTDADEKGVQLKPVVIVMEMCEGTSLQEYSSRRDEGRVDSQGYPLPYPPTGMPHLYPGVALKGLLKMTEEILLGLQFLHERNVIHRDLKPENIMIRYDDDDVPHCTVVDLGLSRVDEGQDVQKTEDTGTILYRAPEQFSTLRTQYGTAVDVWALGITLSQIVSHECVLHDPQSIPDLTFTLEQKRVRRLLPGESGVPGYDELVNSMLEYDPTLRPTCTQLLTDVHALMAQGKQGRTTPTLTPPALPTLVPAPAPPLGVPLQKSYMVAYGVFTSAGNLPVVEALLHGKEHGSGPIAVITRKEGALKHAATGSVEVPLTQSGPALGRALESGVCMSSMQAIVVYKTKLKTLSKAMGRDLTQSLTDVYWGMWEGKATYQQIDDIPVVVYGTVDPSERKTYVTLIRACRKTALTAVGKRIDAAAEER</sequence>
<dbReference type="InterPro" id="IPR050339">
    <property type="entry name" value="CC_SR_Kinase"/>
</dbReference>
<feature type="non-terminal residue" evidence="7">
    <location>
        <position position="1"/>
    </location>
</feature>
<dbReference type="GO" id="GO:0005737">
    <property type="term" value="C:cytoplasm"/>
    <property type="evidence" value="ECO:0007669"/>
    <property type="project" value="TreeGrafter"/>
</dbReference>
<keyword evidence="8" id="KW-1185">Reference proteome</keyword>
<reference evidence="7 8" key="1">
    <citation type="journal article" date="2018" name="PLoS ONE">
        <title>The draft genome of Kipferlia bialata reveals reductive genome evolution in fornicate parasites.</title>
        <authorList>
            <person name="Tanifuji G."/>
            <person name="Takabayashi S."/>
            <person name="Kume K."/>
            <person name="Takagi M."/>
            <person name="Nakayama T."/>
            <person name="Kamikawa R."/>
            <person name="Inagaki Y."/>
            <person name="Hashimoto T."/>
        </authorList>
    </citation>
    <scope>NUCLEOTIDE SEQUENCE [LARGE SCALE GENOMIC DNA]</scope>
    <source>
        <strain evidence="7">NY0173</strain>
    </source>
</reference>
<dbReference type="PANTHER" id="PTHR11042">
    <property type="entry name" value="EUKARYOTIC TRANSLATION INITIATION FACTOR 2-ALPHA KINASE EIF2-ALPHA KINASE -RELATED"/>
    <property type="match status" value="1"/>
</dbReference>
<dbReference type="SUPFAM" id="SSF56112">
    <property type="entry name" value="Protein kinase-like (PK-like)"/>
    <property type="match status" value="1"/>
</dbReference>
<dbReference type="OrthoDB" id="26722at2759"/>
<feature type="domain" description="Protein kinase" evidence="6">
    <location>
        <begin position="1"/>
        <end position="234"/>
    </location>
</feature>
<evidence type="ECO:0000313" key="7">
    <source>
        <dbReference type="EMBL" id="GIQ80112.1"/>
    </source>
</evidence>
<dbReference type="AlphaFoldDB" id="A0A9K3GEU7"/>
<evidence type="ECO:0000313" key="8">
    <source>
        <dbReference type="Proteomes" id="UP000265618"/>
    </source>
</evidence>
<evidence type="ECO:0000259" key="6">
    <source>
        <dbReference type="PROSITE" id="PS50011"/>
    </source>
</evidence>
<dbReference type="GO" id="GO:0004672">
    <property type="term" value="F:protein kinase activity"/>
    <property type="evidence" value="ECO:0007669"/>
    <property type="project" value="InterPro"/>
</dbReference>
<proteinExistence type="inferred from homology"/>
<dbReference type="EMBL" id="BDIP01000107">
    <property type="protein sequence ID" value="GIQ80112.1"/>
    <property type="molecule type" value="Genomic_DNA"/>
</dbReference>
<name>A0A9K3GEU7_9EUKA</name>
<evidence type="ECO:0000256" key="2">
    <source>
        <dbReference type="ARBA" id="ARBA00022741"/>
    </source>
</evidence>
<organism evidence="7 8">
    <name type="scientific">Kipferlia bialata</name>
    <dbReference type="NCBI Taxonomy" id="797122"/>
    <lineage>
        <taxon>Eukaryota</taxon>
        <taxon>Metamonada</taxon>
        <taxon>Carpediemonas-like organisms</taxon>
        <taxon>Kipferlia</taxon>
    </lineage>
</organism>
<evidence type="ECO:0000256" key="4">
    <source>
        <dbReference type="ARBA" id="ARBA00022840"/>
    </source>
</evidence>
<comment type="caution">
    <text evidence="7">The sequence shown here is derived from an EMBL/GenBank/DDBJ whole genome shotgun (WGS) entry which is preliminary data.</text>
</comment>
<dbReference type="Pfam" id="PF00069">
    <property type="entry name" value="Pkinase"/>
    <property type="match status" value="1"/>
</dbReference>
<evidence type="ECO:0000256" key="5">
    <source>
        <dbReference type="ARBA" id="ARBA00037982"/>
    </source>
</evidence>
<dbReference type="GO" id="GO:0005524">
    <property type="term" value="F:ATP binding"/>
    <property type="evidence" value="ECO:0007669"/>
    <property type="project" value="UniProtKB-KW"/>
</dbReference>
<dbReference type="InterPro" id="IPR011009">
    <property type="entry name" value="Kinase-like_dom_sf"/>
</dbReference>
<dbReference type="PROSITE" id="PS00108">
    <property type="entry name" value="PROTEIN_KINASE_ST"/>
    <property type="match status" value="1"/>
</dbReference>
<evidence type="ECO:0000256" key="1">
    <source>
        <dbReference type="ARBA" id="ARBA00022679"/>
    </source>
</evidence>
<dbReference type="GO" id="GO:0005634">
    <property type="term" value="C:nucleus"/>
    <property type="evidence" value="ECO:0007669"/>
    <property type="project" value="TreeGrafter"/>
</dbReference>
<gene>
    <name evidence="7" type="ORF">KIPB_000858</name>
</gene>
<dbReference type="SMART" id="SM00220">
    <property type="entry name" value="S_TKc"/>
    <property type="match status" value="1"/>
</dbReference>
<comment type="similarity">
    <text evidence="5">Belongs to the protein kinase superfamily. Ser/Thr protein kinase family. GCN2 subfamily.</text>
</comment>
<dbReference type="Proteomes" id="UP000265618">
    <property type="component" value="Unassembled WGS sequence"/>
</dbReference>